<evidence type="ECO:0000256" key="2">
    <source>
        <dbReference type="SAM" id="Coils"/>
    </source>
</evidence>
<feature type="coiled-coil region" evidence="2">
    <location>
        <begin position="682"/>
        <end position="716"/>
    </location>
</feature>
<name>A0AAW7JJ41_9BACT</name>
<evidence type="ECO:0000313" key="6">
    <source>
        <dbReference type="Proteomes" id="UP001168478"/>
    </source>
</evidence>
<keyword evidence="1" id="KW-0378">Hydrolase</keyword>
<dbReference type="Proteomes" id="UP001168478">
    <property type="component" value="Unassembled WGS sequence"/>
</dbReference>
<dbReference type="Gene3D" id="3.40.50.300">
    <property type="entry name" value="P-loop containing nucleotide triphosphate hydrolases"/>
    <property type="match status" value="1"/>
</dbReference>
<protein>
    <submittedName>
        <fullName evidence="5">SNF2-related protein</fullName>
    </submittedName>
</protein>
<feature type="domain" description="Helicase C-terminal" evidence="4">
    <location>
        <begin position="504"/>
        <end position="658"/>
    </location>
</feature>
<dbReference type="Gene3D" id="3.40.50.10810">
    <property type="entry name" value="Tandem AAA-ATPase domain"/>
    <property type="match status" value="1"/>
</dbReference>
<dbReference type="Pfam" id="PF00176">
    <property type="entry name" value="SNF2-rel_dom"/>
    <property type="match status" value="1"/>
</dbReference>
<dbReference type="SMART" id="SM00487">
    <property type="entry name" value="DEXDc"/>
    <property type="match status" value="1"/>
</dbReference>
<dbReference type="Pfam" id="PF00271">
    <property type="entry name" value="Helicase_C"/>
    <property type="match status" value="1"/>
</dbReference>
<dbReference type="InterPro" id="IPR049730">
    <property type="entry name" value="SNF2/RAD54-like_C"/>
</dbReference>
<feature type="coiled-coil region" evidence="2">
    <location>
        <begin position="947"/>
        <end position="993"/>
    </location>
</feature>
<reference evidence="5" key="2">
    <citation type="submission" date="2023-08" db="EMBL/GenBank/DDBJ databases">
        <title>Identification and characterization of horizontal gene transfer across gut microbiota members of farm animals based on homology search.</title>
        <authorList>
            <person name="Schwarzerova J."/>
            <person name="Nykrynova M."/>
            <person name="Jureckova K."/>
            <person name="Cejkova D."/>
            <person name="Rychlik I."/>
        </authorList>
    </citation>
    <scope>NUCLEOTIDE SEQUENCE</scope>
    <source>
        <strain evidence="5">ET15</strain>
    </source>
</reference>
<evidence type="ECO:0000313" key="5">
    <source>
        <dbReference type="EMBL" id="MDN0025794.1"/>
    </source>
</evidence>
<dbReference type="InterPro" id="IPR014001">
    <property type="entry name" value="Helicase_ATP-bd"/>
</dbReference>
<proteinExistence type="predicted"/>
<evidence type="ECO:0000256" key="1">
    <source>
        <dbReference type="ARBA" id="ARBA00022801"/>
    </source>
</evidence>
<dbReference type="AlphaFoldDB" id="A0AAW7JJ41"/>
<reference evidence="5" key="1">
    <citation type="submission" date="2023-06" db="EMBL/GenBank/DDBJ databases">
        <authorList>
            <person name="Zeman M."/>
            <person name="Kubasova T."/>
            <person name="Jahodarova E."/>
            <person name="Nykrynova M."/>
            <person name="Rychlik I."/>
        </authorList>
    </citation>
    <scope>NUCLEOTIDE SEQUENCE</scope>
    <source>
        <strain evidence="5">ET15</strain>
    </source>
</reference>
<dbReference type="SUPFAM" id="SSF52540">
    <property type="entry name" value="P-loop containing nucleoside triphosphate hydrolases"/>
    <property type="match status" value="2"/>
</dbReference>
<dbReference type="PROSITE" id="PS51192">
    <property type="entry name" value="HELICASE_ATP_BIND_1"/>
    <property type="match status" value="1"/>
</dbReference>
<dbReference type="PANTHER" id="PTHR45766:SF6">
    <property type="entry name" value="SWI_SNF-RELATED MATRIX-ASSOCIATED ACTIN-DEPENDENT REGULATOR OF CHROMATIN SUBFAMILY A-LIKE PROTEIN 1"/>
    <property type="match status" value="1"/>
</dbReference>
<dbReference type="InterPro" id="IPR000330">
    <property type="entry name" value="SNF2_N"/>
</dbReference>
<dbReference type="PANTHER" id="PTHR45766">
    <property type="entry name" value="DNA ANNEALING HELICASE AND ENDONUCLEASE ZRANB3 FAMILY MEMBER"/>
    <property type="match status" value="1"/>
</dbReference>
<evidence type="ECO:0000259" key="4">
    <source>
        <dbReference type="PROSITE" id="PS51194"/>
    </source>
</evidence>
<dbReference type="RefSeq" id="WP_289836553.1">
    <property type="nucleotide sequence ID" value="NZ_JAUEIF010000009.1"/>
</dbReference>
<dbReference type="SMART" id="SM00490">
    <property type="entry name" value="HELICc"/>
    <property type="match status" value="1"/>
</dbReference>
<organism evidence="5 6">
    <name type="scientific">Leyella lascolaii</name>
    <dbReference type="NCBI Taxonomy" id="1776379"/>
    <lineage>
        <taxon>Bacteria</taxon>
        <taxon>Pseudomonadati</taxon>
        <taxon>Bacteroidota</taxon>
        <taxon>Bacteroidia</taxon>
        <taxon>Bacteroidales</taxon>
        <taxon>Prevotellaceae</taxon>
        <taxon>Leyella</taxon>
    </lineage>
</organism>
<dbReference type="EMBL" id="JAUEIF010000009">
    <property type="protein sequence ID" value="MDN0025794.1"/>
    <property type="molecule type" value="Genomic_DNA"/>
</dbReference>
<dbReference type="CDD" id="cd18793">
    <property type="entry name" value="SF2_C_SNF"/>
    <property type="match status" value="1"/>
</dbReference>
<dbReference type="GO" id="GO:0005524">
    <property type="term" value="F:ATP binding"/>
    <property type="evidence" value="ECO:0007669"/>
    <property type="project" value="InterPro"/>
</dbReference>
<dbReference type="InterPro" id="IPR027417">
    <property type="entry name" value="P-loop_NTPase"/>
</dbReference>
<dbReference type="InterPro" id="IPR001650">
    <property type="entry name" value="Helicase_C-like"/>
</dbReference>
<comment type="caution">
    <text evidence="5">The sequence shown here is derived from an EMBL/GenBank/DDBJ whole genome shotgun (WGS) entry which is preliminary data.</text>
</comment>
<accession>A0AAW7JJ41</accession>
<keyword evidence="2" id="KW-0175">Coiled coil</keyword>
<evidence type="ECO:0000259" key="3">
    <source>
        <dbReference type="PROSITE" id="PS51192"/>
    </source>
</evidence>
<sequence length="1055" mass="122190">MAQFQIGSKVIETNSGKHGTVVGVDPYRRGRQTYKVTFEKGEVETKLEADLHADFDLSDPFERCKSGIFGSYSEYSKKNTTFKISNSNNSTISSLKASKTLFRAYQFKPLLKFLNSPNRRLLVADEVGLGKTIEAGHIMLELKARRELRNVLIICPMSLQAKWKAELFEKFGLSFKIYDSNKDLITDLQDHAHDVHAIINYEKIRMPRSKEKDDEDPKTPKSKETTNLVSYLTESSNRFSLVLCDEAHKMRNRETQTYKGAEIIMSTADAALFLTATPVMISEENLYNLLHLLDNTRYFNYQIFLNRMAENRPFVEALTCLNNDKMSLKDILTQLVTSIVEVSFSANDSEIYSSKNKIADLFQNDPVFKEIIELMKGEEDTKKIRARLQYLLSSMSVMNTVFSRTRKREVTTDMSQAERSPHACKVDLHKDEQEEFDRVINDYTDDNSYVDDWGEERMSFGKMLGLVQRKRQIASSVYGFLNDEEDLDKGIDRYQNYPDAKVEMLAKIINEVWQSGTKKLVVFAVFRRTLKYLAIRLKKLGFNALIIHGQIENRAELLHQFKTDPNIQVLLSSEVGSEGLDMQFCNSMVNYDLPWNPMVVEQRIGRIDRFGQKAKVVNIYNIVVAGSIQEEIYMRLLERIGIFKGTIGDMEAILDAPVNGGMSIQDVYNKMEKEFFTKDLSAADRERKISEVERAIENEKENLQHLQEGLSNTLTNDAYFRDEINRILYNNAYVTEQELQNYLESVIRQKLTTCSLESVKKGIMEFRVAQSDANALRNFLAQYEDHTSDENRINASLFKRKVEDTQKFLLTFSQEAAYDDPTLAYLNIYHPMIQACLNYFKQNDDQNKTSFSYSLRSDELLHEGEVYYMGLYQLTTSRMVQGVKKTAGDLLPVVYNIANDELVEDQEIIDRIYRRSQIEGSERNASNSDVQAEIIENMKSDFTFAVSEEKKRRIEESTRQIESDRQRNIQQTMEYYKSRIENHKNNISNWEDELQWNFDYLDDKEIRSKQGAIRLAKANISMLEKERDERIDLIKQDTTPTIEDKILSINLVTII</sequence>
<feature type="domain" description="Helicase ATP-binding" evidence="3">
    <location>
        <begin position="112"/>
        <end position="296"/>
    </location>
</feature>
<dbReference type="InterPro" id="IPR038718">
    <property type="entry name" value="SNF2-like_sf"/>
</dbReference>
<dbReference type="PROSITE" id="PS51194">
    <property type="entry name" value="HELICASE_CTER"/>
    <property type="match status" value="1"/>
</dbReference>
<dbReference type="GO" id="GO:0016787">
    <property type="term" value="F:hydrolase activity"/>
    <property type="evidence" value="ECO:0007669"/>
    <property type="project" value="UniProtKB-KW"/>
</dbReference>
<gene>
    <name evidence="5" type="ORF">QVN84_09735</name>
</gene>